<dbReference type="AlphaFoldDB" id="A0A2Y9BFX8"/>
<dbReference type="SUPFAM" id="SSF56281">
    <property type="entry name" value="Metallo-hydrolase/oxidoreductase"/>
    <property type="match status" value="1"/>
</dbReference>
<dbReference type="EMBL" id="QGDL01000008">
    <property type="protein sequence ID" value="PWJ28582.1"/>
    <property type="molecule type" value="Genomic_DNA"/>
</dbReference>
<feature type="domain" description="Metallo-beta-lactamase" evidence="1">
    <location>
        <begin position="30"/>
        <end position="208"/>
    </location>
</feature>
<dbReference type="RefSeq" id="WP_109731764.1">
    <property type="nucleotide sequence ID" value="NZ_BAAACK010000003.1"/>
</dbReference>
<protein>
    <submittedName>
        <fullName evidence="2">Glyoxylase-like metal-dependent hydrolase (Beta-lactamase superfamily II)</fullName>
    </submittedName>
</protein>
<dbReference type="InterPro" id="IPR036866">
    <property type="entry name" value="RibonucZ/Hydroxyglut_hydro"/>
</dbReference>
<comment type="caution">
    <text evidence="2">The sequence shown here is derived from an EMBL/GenBank/DDBJ whole genome shotgun (WGS) entry which is preliminary data.</text>
</comment>
<dbReference type="InterPro" id="IPR050855">
    <property type="entry name" value="NDM-1-like"/>
</dbReference>
<reference evidence="2 3" key="1">
    <citation type="submission" date="2018-05" db="EMBL/GenBank/DDBJ databases">
        <title>The Hungate 1000. A catalogue of reference genomes from the rumen microbiome.</title>
        <authorList>
            <person name="Kelly W."/>
        </authorList>
    </citation>
    <scope>NUCLEOTIDE SEQUENCE [LARGE SCALE GENOMIC DNA]</scope>
    <source>
        <strain evidence="2 3">NLAE-zl-C242</strain>
    </source>
</reference>
<keyword evidence="2" id="KW-0378">Hydrolase</keyword>
<evidence type="ECO:0000259" key="1">
    <source>
        <dbReference type="SMART" id="SM00849"/>
    </source>
</evidence>
<keyword evidence="3" id="KW-1185">Reference proteome</keyword>
<dbReference type="Pfam" id="PF00753">
    <property type="entry name" value="Lactamase_B"/>
    <property type="match status" value="1"/>
</dbReference>
<name>A0A2Y9BFX8_9FIRM</name>
<dbReference type="OrthoDB" id="9761531at2"/>
<dbReference type="Gene3D" id="3.60.15.10">
    <property type="entry name" value="Ribonuclease Z/Hydroxyacylglutathione hydrolase-like"/>
    <property type="match status" value="1"/>
</dbReference>
<evidence type="ECO:0000313" key="3">
    <source>
        <dbReference type="Proteomes" id="UP000245845"/>
    </source>
</evidence>
<accession>A0A2Y9BFX8</accession>
<proteinExistence type="predicted"/>
<dbReference type="SMART" id="SM00849">
    <property type="entry name" value="Lactamase_B"/>
    <property type="match status" value="1"/>
</dbReference>
<dbReference type="PANTHER" id="PTHR42951:SF22">
    <property type="entry name" value="METALLO BETA-LACTAMASE SUPERFAMILY LIPOPROTEIN"/>
    <property type="match status" value="1"/>
</dbReference>
<dbReference type="GO" id="GO:0016787">
    <property type="term" value="F:hydrolase activity"/>
    <property type="evidence" value="ECO:0007669"/>
    <property type="project" value="UniProtKB-KW"/>
</dbReference>
<dbReference type="InterPro" id="IPR001279">
    <property type="entry name" value="Metallo-B-lactamas"/>
</dbReference>
<dbReference type="Proteomes" id="UP000245845">
    <property type="component" value="Unassembled WGS sequence"/>
</dbReference>
<dbReference type="PANTHER" id="PTHR42951">
    <property type="entry name" value="METALLO-BETA-LACTAMASE DOMAIN-CONTAINING"/>
    <property type="match status" value="1"/>
</dbReference>
<gene>
    <name evidence="2" type="ORF">A8806_10897</name>
</gene>
<organism evidence="2 3">
    <name type="scientific">Faecalicatena orotica</name>
    <dbReference type="NCBI Taxonomy" id="1544"/>
    <lineage>
        <taxon>Bacteria</taxon>
        <taxon>Bacillati</taxon>
        <taxon>Bacillota</taxon>
        <taxon>Clostridia</taxon>
        <taxon>Lachnospirales</taxon>
        <taxon>Lachnospiraceae</taxon>
        <taxon>Faecalicatena</taxon>
    </lineage>
</organism>
<evidence type="ECO:0000313" key="2">
    <source>
        <dbReference type="EMBL" id="PWJ28582.1"/>
    </source>
</evidence>
<sequence length="284" mass="32690">MIRENVTEQGNIYGKWQITEDTWCITDGWHNFVYLLIGEEKALLIDSCSGEGNIRAVVEGIIEKPVMVLNTHGHFDHTGGNSCWPEAWMTKEAAVHAKEPFGPIHEKWFRSKPYQDYKIHYIENGQRIDLGQKIVEIISIPAHSEGSVAVLDKNTRFLFTGDEIESGQVIWIVRNQSVSLKELAQMHKMNMEKLLEFRQDYDYIWPAHNGVPLYPDRYIQDFIELDKLIIEGRQQVMEDTAGFGFPADNQTIVNPFQDYGKLCRTQYGTASVIYSESSVVYHNK</sequence>